<keyword evidence="2" id="KW-0521">NADP</keyword>
<evidence type="ECO:0000256" key="2">
    <source>
        <dbReference type="ARBA" id="ARBA00022857"/>
    </source>
</evidence>
<dbReference type="PRINTS" id="PR00081">
    <property type="entry name" value="GDHRDH"/>
</dbReference>
<reference evidence="6" key="1">
    <citation type="submission" date="2020-06" db="EMBL/GenBank/DDBJ databases">
        <title>WGS assembly of Ceratodon purpureus strain R40.</title>
        <authorList>
            <person name="Carey S.B."/>
            <person name="Jenkins J."/>
            <person name="Shu S."/>
            <person name="Lovell J.T."/>
            <person name="Sreedasyam A."/>
            <person name="Maumus F."/>
            <person name="Tiley G.P."/>
            <person name="Fernandez-Pozo N."/>
            <person name="Barry K."/>
            <person name="Chen C."/>
            <person name="Wang M."/>
            <person name="Lipzen A."/>
            <person name="Daum C."/>
            <person name="Saski C.A."/>
            <person name="Payton A.C."/>
            <person name="Mcbreen J.C."/>
            <person name="Conrad R.E."/>
            <person name="Kollar L.M."/>
            <person name="Olsson S."/>
            <person name="Huttunen S."/>
            <person name="Landis J.B."/>
            <person name="Wickett N.J."/>
            <person name="Johnson M.G."/>
            <person name="Rensing S.A."/>
            <person name="Grimwood J."/>
            <person name="Schmutz J."/>
            <person name="Mcdaniel S.F."/>
        </authorList>
    </citation>
    <scope>NUCLEOTIDE SEQUENCE</scope>
    <source>
        <strain evidence="6">R40</strain>
    </source>
</reference>
<comment type="similarity">
    <text evidence="1 4">Belongs to the short-chain dehydrogenases/reductases (SDR) family.</text>
</comment>
<keyword evidence="7" id="KW-1185">Reference proteome</keyword>
<dbReference type="PANTHER" id="PTHR43899:SF13">
    <property type="entry name" value="RH59310P"/>
    <property type="match status" value="1"/>
</dbReference>
<gene>
    <name evidence="6" type="ORF">KC19_VG106100</name>
</gene>
<accession>A0A8T0HNW9</accession>
<dbReference type="Pfam" id="PF00106">
    <property type="entry name" value="adh_short"/>
    <property type="match status" value="1"/>
</dbReference>
<protein>
    <submittedName>
        <fullName evidence="6">Uncharacterized protein</fullName>
    </submittedName>
</protein>
<dbReference type="InterPro" id="IPR036291">
    <property type="entry name" value="NAD(P)-bd_dom_sf"/>
</dbReference>
<name>A0A8T0HNW9_CERPU</name>
<evidence type="ECO:0000313" key="7">
    <source>
        <dbReference type="Proteomes" id="UP000822688"/>
    </source>
</evidence>
<dbReference type="AlphaFoldDB" id="A0A8T0HNW9"/>
<keyword evidence="5" id="KW-1133">Transmembrane helix</keyword>
<comment type="caution">
    <text evidence="6">The sequence shown here is derived from an EMBL/GenBank/DDBJ whole genome shotgun (WGS) entry which is preliminary data.</text>
</comment>
<organism evidence="6 7">
    <name type="scientific">Ceratodon purpureus</name>
    <name type="common">Fire moss</name>
    <name type="synonym">Dicranum purpureum</name>
    <dbReference type="NCBI Taxonomy" id="3225"/>
    <lineage>
        <taxon>Eukaryota</taxon>
        <taxon>Viridiplantae</taxon>
        <taxon>Streptophyta</taxon>
        <taxon>Embryophyta</taxon>
        <taxon>Bryophyta</taxon>
        <taxon>Bryophytina</taxon>
        <taxon>Bryopsida</taxon>
        <taxon>Dicranidae</taxon>
        <taxon>Pseudoditrichales</taxon>
        <taxon>Ditrichaceae</taxon>
        <taxon>Ceratodon</taxon>
    </lineage>
</organism>
<dbReference type="Proteomes" id="UP000822688">
    <property type="component" value="Chromosome V"/>
</dbReference>
<keyword evidence="3" id="KW-0560">Oxidoreductase</keyword>
<dbReference type="GO" id="GO:0005783">
    <property type="term" value="C:endoplasmic reticulum"/>
    <property type="evidence" value="ECO:0007669"/>
    <property type="project" value="TreeGrafter"/>
</dbReference>
<dbReference type="CDD" id="cd05356">
    <property type="entry name" value="17beta-HSD1_like_SDR_c"/>
    <property type="match status" value="1"/>
</dbReference>
<dbReference type="FunFam" id="3.40.50.720:FF:000137">
    <property type="entry name" value="Hydroxysteroid (17-beta) dehydrogenase 3"/>
    <property type="match status" value="1"/>
</dbReference>
<dbReference type="EMBL" id="CM026426">
    <property type="protein sequence ID" value="KAG0572564.1"/>
    <property type="molecule type" value="Genomic_DNA"/>
</dbReference>
<dbReference type="PIRSF" id="PIRSF000126">
    <property type="entry name" value="11-beta-HSD1"/>
    <property type="match status" value="1"/>
</dbReference>
<evidence type="ECO:0000256" key="3">
    <source>
        <dbReference type="ARBA" id="ARBA00023002"/>
    </source>
</evidence>
<dbReference type="GO" id="GO:0045703">
    <property type="term" value="F:ketoreductase activity"/>
    <property type="evidence" value="ECO:0007669"/>
    <property type="project" value="TreeGrafter"/>
</dbReference>
<evidence type="ECO:0000256" key="5">
    <source>
        <dbReference type="SAM" id="Phobius"/>
    </source>
</evidence>
<dbReference type="PANTHER" id="PTHR43899">
    <property type="entry name" value="RH59310P"/>
    <property type="match status" value="1"/>
</dbReference>
<dbReference type="InterPro" id="IPR051019">
    <property type="entry name" value="VLCFA-Steroid_DH"/>
</dbReference>
<sequence>MVLWRFVKVFVMGAVLEDRMLLGLAAVGFLYILRLVYLVVPWFYAYFLRPAKPLSRYGEWALITGSTDGIGRAMTVELARKKINVVIVGRSPTKLDELSKELTSKYKAQVRSVVVDFMDDDLEAGLAKISQATSDIQVGILVNNVGISYPYARFLHEVDENLEKSLLRLNCETTTKMIHLFLPSMLKRKSGLIVNVGSGAVGILPSYPLYSVYAATKAYVEQLSRSLYVEYKHSGIDVQCQAPLYVATKMSKIRASFTAPSAEKYAKCALACAGYEPVITPYWVQSVMWFIIRLLPEPIMDSILLSKNLNIRRKGQAKENLAKKE</sequence>
<keyword evidence="5" id="KW-0472">Membrane</keyword>
<dbReference type="InterPro" id="IPR002347">
    <property type="entry name" value="SDR_fam"/>
</dbReference>
<keyword evidence="5" id="KW-0812">Transmembrane</keyword>
<evidence type="ECO:0000256" key="4">
    <source>
        <dbReference type="RuleBase" id="RU000363"/>
    </source>
</evidence>
<dbReference type="PRINTS" id="PR00080">
    <property type="entry name" value="SDRFAMILY"/>
</dbReference>
<evidence type="ECO:0000256" key="1">
    <source>
        <dbReference type="ARBA" id="ARBA00006484"/>
    </source>
</evidence>
<dbReference type="SUPFAM" id="SSF51735">
    <property type="entry name" value="NAD(P)-binding Rossmann-fold domains"/>
    <property type="match status" value="1"/>
</dbReference>
<dbReference type="Gene3D" id="3.40.50.720">
    <property type="entry name" value="NAD(P)-binding Rossmann-like Domain"/>
    <property type="match status" value="1"/>
</dbReference>
<evidence type="ECO:0000313" key="6">
    <source>
        <dbReference type="EMBL" id="KAG0572564.1"/>
    </source>
</evidence>
<proteinExistence type="inferred from homology"/>
<feature type="transmembrane region" description="Helical" evidence="5">
    <location>
        <begin position="20"/>
        <end position="47"/>
    </location>
</feature>